<dbReference type="AlphaFoldDB" id="A0A3N4KBX5"/>
<protein>
    <submittedName>
        <fullName evidence="5">MFS general substrate transporter</fullName>
    </submittedName>
</protein>
<feature type="transmembrane region" description="Helical" evidence="3">
    <location>
        <begin position="177"/>
        <end position="199"/>
    </location>
</feature>
<name>A0A3N4KBX5_9PEZI</name>
<dbReference type="SUPFAM" id="SSF103473">
    <property type="entry name" value="MFS general substrate transporter"/>
    <property type="match status" value="1"/>
</dbReference>
<feature type="transmembrane region" description="Helical" evidence="3">
    <location>
        <begin position="95"/>
        <end position="116"/>
    </location>
</feature>
<feature type="transmembrane region" description="Helical" evidence="3">
    <location>
        <begin position="12"/>
        <end position="34"/>
    </location>
</feature>
<feature type="transmembrane region" description="Helical" evidence="3">
    <location>
        <begin position="678"/>
        <end position="696"/>
    </location>
</feature>
<dbReference type="GO" id="GO:0005886">
    <property type="term" value="C:plasma membrane"/>
    <property type="evidence" value="ECO:0007669"/>
    <property type="project" value="UniProtKB-SubCell"/>
</dbReference>
<dbReference type="Pfam" id="PF20684">
    <property type="entry name" value="Fung_rhodopsin"/>
    <property type="match status" value="1"/>
</dbReference>
<dbReference type="Gene3D" id="1.20.1250.20">
    <property type="entry name" value="MFS general substrate transporter like domains"/>
    <property type="match status" value="2"/>
</dbReference>
<keyword evidence="6" id="KW-1185">Reference proteome</keyword>
<dbReference type="Pfam" id="PF07690">
    <property type="entry name" value="MFS_1"/>
    <property type="match status" value="1"/>
</dbReference>
<keyword evidence="3" id="KW-1133">Transmembrane helix</keyword>
<feature type="domain" description="Rhodopsin" evidence="4">
    <location>
        <begin position="30"/>
        <end position="274"/>
    </location>
</feature>
<feature type="transmembrane region" description="Helical" evidence="3">
    <location>
        <begin position="128"/>
        <end position="150"/>
    </location>
</feature>
<feature type="transmembrane region" description="Helical" evidence="3">
    <location>
        <begin position="708"/>
        <end position="727"/>
    </location>
</feature>
<feature type="transmembrane region" description="Helical" evidence="3">
    <location>
        <begin position="253"/>
        <end position="278"/>
    </location>
</feature>
<dbReference type="Proteomes" id="UP000277580">
    <property type="component" value="Unassembled WGS sequence"/>
</dbReference>
<feature type="transmembrane region" description="Helical" evidence="3">
    <location>
        <begin position="46"/>
        <end position="65"/>
    </location>
</feature>
<evidence type="ECO:0000256" key="1">
    <source>
        <dbReference type="ARBA" id="ARBA00004429"/>
    </source>
</evidence>
<dbReference type="STRING" id="1392247.A0A3N4KBX5"/>
<feature type="transmembrane region" description="Helical" evidence="3">
    <location>
        <begin position="649"/>
        <end position="666"/>
    </location>
</feature>
<feature type="transmembrane region" description="Helical" evidence="3">
    <location>
        <begin position="430"/>
        <end position="451"/>
    </location>
</feature>
<feature type="transmembrane region" description="Helical" evidence="3">
    <location>
        <begin position="457"/>
        <end position="476"/>
    </location>
</feature>
<keyword evidence="2" id="KW-1003">Cell membrane</keyword>
<organism evidence="5 6">
    <name type="scientific">Morchella conica CCBAS932</name>
    <dbReference type="NCBI Taxonomy" id="1392247"/>
    <lineage>
        <taxon>Eukaryota</taxon>
        <taxon>Fungi</taxon>
        <taxon>Dikarya</taxon>
        <taxon>Ascomycota</taxon>
        <taxon>Pezizomycotina</taxon>
        <taxon>Pezizomycetes</taxon>
        <taxon>Pezizales</taxon>
        <taxon>Morchellaceae</taxon>
        <taxon>Morchella</taxon>
    </lineage>
</organism>
<dbReference type="EMBL" id="ML119170">
    <property type="protein sequence ID" value="RPB08034.1"/>
    <property type="molecule type" value="Genomic_DNA"/>
</dbReference>
<sequence length="810" mass="88676">MSDFKGWPGNETVFIVPIVITAVSFVAVVLRFVSRTLVRRRITVDDWLILSAWILALGLTASLAIGTKYGLGNKEPLVEVSMNKHNLEARGKARFALVVLYNPTYMATKISILFFYLSLFKNFKPLKWGAWITMGVVGIGGLIMTMLILFQCHPISAAFTIDYDPLLESHCRNVITIFYASAPLNIITDLAILLLPMPVLTSLNLPRKEKIVVVCLFAGGGFVVIIGVVRIYFLDKAVLSGNFDSDVSLSFMWSAIEVNVGIMCSSIPMLKPLVVILIPSFSSIHEIGYNSQPRGIPTFHGVSGTHELTLRGTASNESAMQDHSTFGANISHNTASSRICGNTTELFSPISEARMNPVEASVRQVYKPLILVTILFFFWGFSYGLIGVLRSKFTVLYDFSLGQSLVLEGLYFAPYAFTPRFLSGPLLKKYGFKATFITGLLTYTAGCLVFWPAGTLGTFPGFIVAAIILGVGIATIETAANPYVILVGPQGMGESRICFAQGFQAVGTICASLLEYYPAFSKIGSNDEGVADMNWVFLAIILFMVSLAVVFYYFPLPEISDDECPSLPICDDPRFWRTEFALGPILAVLTIFFYVGAQEMFNVFWEEYFASVGIGNLRVEMNWEMLGFGLFAVGRFAGSLALLWLCPRVVLSCTLVGCVVTAALAITRTGKAAATMMVLNRFFQASIFPIVFGMGLRGLGRHSKTVSIYLVTAICGGPALLNVYYAVSKARGYSFGMLVPTILFGLCLALPIYSYLSPNQFQRFGAVIRGNTSGALDDVPPMAKDVIQYVRKGLGAKQLKAVEHIEHLTV</sequence>
<dbReference type="InterPro" id="IPR036259">
    <property type="entry name" value="MFS_trans_sf"/>
</dbReference>
<comment type="subcellular location">
    <subcellularLocation>
        <location evidence="1">Cell inner membrane</location>
        <topology evidence="1">Multi-pass membrane protein</topology>
    </subcellularLocation>
</comment>
<proteinExistence type="predicted"/>
<keyword evidence="3" id="KW-0812">Transmembrane</keyword>
<evidence type="ECO:0000256" key="3">
    <source>
        <dbReference type="SAM" id="Phobius"/>
    </source>
</evidence>
<evidence type="ECO:0000313" key="6">
    <source>
        <dbReference type="Proteomes" id="UP000277580"/>
    </source>
</evidence>
<reference evidence="5 6" key="1">
    <citation type="journal article" date="2018" name="Nat. Ecol. Evol.">
        <title>Pezizomycetes genomes reveal the molecular basis of ectomycorrhizal truffle lifestyle.</title>
        <authorList>
            <person name="Murat C."/>
            <person name="Payen T."/>
            <person name="Noel B."/>
            <person name="Kuo A."/>
            <person name="Morin E."/>
            <person name="Chen J."/>
            <person name="Kohler A."/>
            <person name="Krizsan K."/>
            <person name="Balestrini R."/>
            <person name="Da Silva C."/>
            <person name="Montanini B."/>
            <person name="Hainaut M."/>
            <person name="Levati E."/>
            <person name="Barry K.W."/>
            <person name="Belfiori B."/>
            <person name="Cichocki N."/>
            <person name="Clum A."/>
            <person name="Dockter R.B."/>
            <person name="Fauchery L."/>
            <person name="Guy J."/>
            <person name="Iotti M."/>
            <person name="Le Tacon F."/>
            <person name="Lindquist E.A."/>
            <person name="Lipzen A."/>
            <person name="Malagnac F."/>
            <person name="Mello A."/>
            <person name="Molinier V."/>
            <person name="Miyauchi S."/>
            <person name="Poulain J."/>
            <person name="Riccioni C."/>
            <person name="Rubini A."/>
            <person name="Sitrit Y."/>
            <person name="Splivallo R."/>
            <person name="Traeger S."/>
            <person name="Wang M."/>
            <person name="Zifcakova L."/>
            <person name="Wipf D."/>
            <person name="Zambonelli A."/>
            <person name="Paolocci F."/>
            <person name="Nowrousian M."/>
            <person name="Ottonello S."/>
            <person name="Baldrian P."/>
            <person name="Spatafora J.W."/>
            <person name="Henrissat B."/>
            <person name="Nagy L.G."/>
            <person name="Aury J.M."/>
            <person name="Wincker P."/>
            <person name="Grigoriev I.V."/>
            <person name="Bonfante P."/>
            <person name="Martin F.M."/>
        </authorList>
    </citation>
    <scope>NUCLEOTIDE SEQUENCE [LARGE SCALE GENOMIC DNA]</scope>
    <source>
        <strain evidence="5 6">CCBAS932</strain>
    </source>
</reference>
<gene>
    <name evidence="5" type="ORF">P167DRAFT_512815</name>
</gene>
<dbReference type="InterPro" id="IPR049326">
    <property type="entry name" value="Rhodopsin_dom_fungi"/>
</dbReference>
<feature type="transmembrane region" description="Helical" evidence="3">
    <location>
        <begin position="534"/>
        <end position="554"/>
    </location>
</feature>
<dbReference type="InterPro" id="IPR050375">
    <property type="entry name" value="MFS_TsgA-like"/>
</dbReference>
<dbReference type="PANTHER" id="PTHR43702:SF13">
    <property type="entry name" value="MONOSACCHARIDE TRANSPORTER, PUTATIVE (AFU_ORTHOLOGUE AFUA_4G06630)-RELATED"/>
    <property type="match status" value="1"/>
</dbReference>
<dbReference type="PANTHER" id="PTHR43702">
    <property type="entry name" value="L-FUCOSE-PROTON SYMPORTER"/>
    <property type="match status" value="1"/>
</dbReference>
<evidence type="ECO:0000256" key="2">
    <source>
        <dbReference type="ARBA" id="ARBA00022475"/>
    </source>
</evidence>
<feature type="transmembrane region" description="Helical" evidence="3">
    <location>
        <begin position="575"/>
        <end position="595"/>
    </location>
</feature>
<keyword evidence="3" id="KW-0472">Membrane</keyword>
<dbReference type="OrthoDB" id="546893at2759"/>
<feature type="transmembrane region" description="Helical" evidence="3">
    <location>
        <begin position="395"/>
        <end position="418"/>
    </location>
</feature>
<feature type="transmembrane region" description="Helical" evidence="3">
    <location>
        <begin position="369"/>
        <end position="389"/>
    </location>
</feature>
<feature type="transmembrane region" description="Helical" evidence="3">
    <location>
        <begin position="497"/>
        <end position="514"/>
    </location>
</feature>
<feature type="transmembrane region" description="Helical" evidence="3">
    <location>
        <begin position="211"/>
        <end position="233"/>
    </location>
</feature>
<dbReference type="InParanoid" id="A0A3N4KBX5"/>
<evidence type="ECO:0000259" key="4">
    <source>
        <dbReference type="Pfam" id="PF20684"/>
    </source>
</evidence>
<dbReference type="InterPro" id="IPR011701">
    <property type="entry name" value="MFS"/>
</dbReference>
<dbReference type="GO" id="GO:0022857">
    <property type="term" value="F:transmembrane transporter activity"/>
    <property type="evidence" value="ECO:0007669"/>
    <property type="project" value="InterPro"/>
</dbReference>
<accession>A0A3N4KBX5</accession>
<feature type="transmembrane region" description="Helical" evidence="3">
    <location>
        <begin position="733"/>
        <end position="756"/>
    </location>
</feature>
<evidence type="ECO:0000313" key="5">
    <source>
        <dbReference type="EMBL" id="RPB08034.1"/>
    </source>
</evidence>